<dbReference type="EMBL" id="FRAC01000006">
    <property type="protein sequence ID" value="SHJ57287.1"/>
    <property type="molecule type" value="Genomic_DNA"/>
</dbReference>
<sequence>MHTRYINMENFELRDGIVAVKERENIEKEQYLYHFTANDKNHIGRIMQTGYLKLTPSSLLKPTKWWNEMRNGVKTFCTDTDDYKSVVWMTNKKNAEGLGIDSGMSPAYVDAKKEICITIRMKDTFKWWNQWADENRMNKSWRKAFTSGMSYGSWYVSEEPIYMEDIVLIENMRTGEILFDNRQSKKAA</sequence>
<dbReference type="STRING" id="1121322.SAMN02745136_00422"/>
<dbReference type="AlphaFoldDB" id="A0A1M6KEN3"/>
<accession>A0A1M6KEN3</accession>
<organism evidence="1 2">
    <name type="scientific">Anaerocolumna jejuensis DSM 15929</name>
    <dbReference type="NCBI Taxonomy" id="1121322"/>
    <lineage>
        <taxon>Bacteria</taxon>
        <taxon>Bacillati</taxon>
        <taxon>Bacillota</taxon>
        <taxon>Clostridia</taxon>
        <taxon>Lachnospirales</taxon>
        <taxon>Lachnospiraceae</taxon>
        <taxon>Anaerocolumna</taxon>
    </lineage>
</organism>
<protein>
    <submittedName>
        <fullName evidence="1">Uncharacterized protein</fullName>
    </submittedName>
</protein>
<evidence type="ECO:0000313" key="1">
    <source>
        <dbReference type="EMBL" id="SHJ57287.1"/>
    </source>
</evidence>
<name>A0A1M6KEN3_9FIRM</name>
<gene>
    <name evidence="1" type="ORF">SAMN02745136_00422</name>
</gene>
<reference evidence="1 2" key="1">
    <citation type="submission" date="2016-11" db="EMBL/GenBank/DDBJ databases">
        <authorList>
            <person name="Jaros S."/>
            <person name="Januszkiewicz K."/>
            <person name="Wedrychowicz H."/>
        </authorList>
    </citation>
    <scope>NUCLEOTIDE SEQUENCE [LARGE SCALE GENOMIC DNA]</scope>
    <source>
        <strain evidence="1 2">DSM 15929</strain>
    </source>
</reference>
<dbReference type="Proteomes" id="UP000184386">
    <property type="component" value="Unassembled WGS sequence"/>
</dbReference>
<evidence type="ECO:0000313" key="2">
    <source>
        <dbReference type="Proteomes" id="UP000184386"/>
    </source>
</evidence>
<keyword evidence="2" id="KW-1185">Reference proteome</keyword>
<proteinExistence type="predicted"/>